<gene>
    <name evidence="3" type="ORF">WJX75_009361</name>
</gene>
<feature type="region of interest" description="Disordered" evidence="1">
    <location>
        <begin position="328"/>
        <end position="428"/>
    </location>
</feature>
<evidence type="ECO:0000256" key="1">
    <source>
        <dbReference type="SAM" id="MobiDB-lite"/>
    </source>
</evidence>
<dbReference type="CDD" id="cd10527">
    <property type="entry name" value="SET_LSMT"/>
    <property type="match status" value="1"/>
</dbReference>
<dbReference type="PROSITE" id="PS50280">
    <property type="entry name" value="SET"/>
    <property type="match status" value="1"/>
</dbReference>
<feature type="compositionally biased region" description="Polar residues" evidence="1">
    <location>
        <begin position="365"/>
        <end position="376"/>
    </location>
</feature>
<feature type="domain" description="SET" evidence="2">
    <location>
        <begin position="460"/>
        <end position="664"/>
    </location>
</feature>
<feature type="compositionally biased region" description="Basic and acidic residues" evidence="1">
    <location>
        <begin position="1"/>
        <end position="11"/>
    </location>
</feature>
<dbReference type="Proteomes" id="UP001491310">
    <property type="component" value="Unassembled WGS sequence"/>
</dbReference>
<organism evidence="3 4">
    <name type="scientific">Coccomyxa subellipsoidea</name>
    <dbReference type="NCBI Taxonomy" id="248742"/>
    <lineage>
        <taxon>Eukaryota</taxon>
        <taxon>Viridiplantae</taxon>
        <taxon>Chlorophyta</taxon>
        <taxon>core chlorophytes</taxon>
        <taxon>Trebouxiophyceae</taxon>
        <taxon>Trebouxiophyceae incertae sedis</taxon>
        <taxon>Coccomyxaceae</taxon>
        <taxon>Coccomyxa</taxon>
    </lineage>
</organism>
<evidence type="ECO:0000259" key="2">
    <source>
        <dbReference type="PROSITE" id="PS50280"/>
    </source>
</evidence>
<dbReference type="Gene3D" id="3.90.1410.10">
    <property type="entry name" value="set domain protein methyltransferase, domain 1"/>
    <property type="match status" value="1"/>
</dbReference>
<reference evidence="3 4" key="1">
    <citation type="journal article" date="2024" name="Nat. Commun.">
        <title>Phylogenomics reveals the evolutionary origins of lichenization in chlorophyte algae.</title>
        <authorList>
            <person name="Puginier C."/>
            <person name="Libourel C."/>
            <person name="Otte J."/>
            <person name="Skaloud P."/>
            <person name="Haon M."/>
            <person name="Grisel S."/>
            <person name="Petersen M."/>
            <person name="Berrin J.G."/>
            <person name="Delaux P.M."/>
            <person name="Dal Grande F."/>
            <person name="Keller J."/>
        </authorList>
    </citation>
    <scope>NUCLEOTIDE SEQUENCE [LARGE SCALE GENOMIC DNA]</scope>
    <source>
        <strain evidence="3 4">SAG 216-7</strain>
    </source>
</reference>
<feature type="compositionally biased region" description="Acidic residues" evidence="1">
    <location>
        <begin position="186"/>
        <end position="196"/>
    </location>
</feature>
<dbReference type="PANTHER" id="PTHR13271">
    <property type="entry name" value="UNCHARACTERIZED PUTATIVE METHYLTRANSFERASE"/>
    <property type="match status" value="1"/>
</dbReference>
<protein>
    <recommendedName>
        <fullName evidence="2">SET domain-containing protein</fullName>
    </recommendedName>
</protein>
<dbReference type="InterPro" id="IPR001214">
    <property type="entry name" value="SET_dom"/>
</dbReference>
<dbReference type="InterPro" id="IPR046341">
    <property type="entry name" value="SET_dom_sf"/>
</dbReference>
<proteinExistence type="predicted"/>
<feature type="compositionally biased region" description="Gly residues" evidence="1">
    <location>
        <begin position="201"/>
        <end position="212"/>
    </location>
</feature>
<evidence type="ECO:0000313" key="3">
    <source>
        <dbReference type="EMBL" id="KAK9917900.1"/>
    </source>
</evidence>
<evidence type="ECO:0000313" key="4">
    <source>
        <dbReference type="Proteomes" id="UP001491310"/>
    </source>
</evidence>
<dbReference type="InterPro" id="IPR050600">
    <property type="entry name" value="SETD3_SETD6_MTase"/>
</dbReference>
<feature type="region of interest" description="Disordered" evidence="1">
    <location>
        <begin position="238"/>
        <end position="271"/>
    </location>
</feature>
<sequence>MEDETVKELMSSRDTAPLQANPSKGDEGATQLGEAVDPCAPGAAEDDQQKERVPIVWTGRSKDPPAAAASSTGNVADAVDGAAAQKPVQRLKPNTGFLLNLVADAERGNKRKCAEEATQVSLNVLGQAVAAGVRPQMERIGPDGTDAALRRVVLSVAQQQRLAVCSALLREVAASFGFALHVGPDIGDEDAEEGENETAASGGGAGDDGGVAGPSNGVSKPQGDRLGLQSLRVQLNLASRKQAPEPNIAVSAPSSDDDMAQRAPKPRAPGINMTASRLAGAALGAIGVPVPDKQPVTSKLSPSQALHKLSAKGDGRASLFAFDTLAHQEIEAGSGEEKDNELDELDDDLDADDMIDDDLEDEASAGQSAEFSQPLSSKAEAEPGSLLGSGVASQATETKFKSSGDEAAPPGKRLRSGAGLQSDSAKRQRGPYVFAEPVLEGQQGSVETIIQWVVRNGGQAGVDIETVKGLRGVVAAQDFEKGQILASVPYNCTIELAFPEKALASVTAPEMTRKLLERRVEDQEWWMSMQPYWDSLPDRSQIYNKHMFRMEHLPLFQDANFDIFVNRVLSSVKDVYDEAGHFRTADVTSEEFAYYASLFDSYSFSFPDKDDSDTYRVQLVPLLDIINHADEPNVALSKDHLASSYVARALRPIRRGEEVTHRYSWSLMRNDKALLNYFFVQDRDPPLLCSIDLPDYGLSGSLSSLTDQELYGPGGSLCTQEEAQRLQSILVSFPTNAEQDAAFLDSGELTDWREKVIVKFRLLRKRALVSVLKGIEAALVAEHTGTHDTMQDLKSSEDLQKPSFLDAEIDAQIAHAKLQQKAKASPDFGEL</sequence>
<feature type="compositionally biased region" description="Acidic residues" evidence="1">
    <location>
        <begin position="338"/>
        <end position="363"/>
    </location>
</feature>
<feature type="region of interest" description="Disordered" evidence="1">
    <location>
        <begin position="1"/>
        <end position="74"/>
    </location>
</feature>
<comment type="caution">
    <text evidence="3">The sequence shown here is derived from an EMBL/GenBank/DDBJ whole genome shotgun (WGS) entry which is preliminary data.</text>
</comment>
<dbReference type="EMBL" id="JALJOT010000002">
    <property type="protein sequence ID" value="KAK9917900.1"/>
    <property type="molecule type" value="Genomic_DNA"/>
</dbReference>
<accession>A0ABR2Z1N3</accession>
<dbReference type="SUPFAM" id="SSF82199">
    <property type="entry name" value="SET domain"/>
    <property type="match status" value="1"/>
</dbReference>
<name>A0ABR2Z1N3_9CHLO</name>
<feature type="compositionally biased region" description="Polar residues" evidence="1">
    <location>
        <begin position="12"/>
        <end position="22"/>
    </location>
</feature>
<feature type="region of interest" description="Disordered" evidence="1">
    <location>
        <begin position="186"/>
        <end position="224"/>
    </location>
</feature>
<keyword evidence="4" id="KW-1185">Reference proteome</keyword>
<dbReference type="Pfam" id="PF00856">
    <property type="entry name" value="SET"/>
    <property type="match status" value="1"/>
</dbReference>